<dbReference type="InterPro" id="IPR037191">
    <property type="entry name" value="VPS9_dom_sf"/>
</dbReference>
<feature type="region of interest" description="Disordered" evidence="2">
    <location>
        <begin position="65"/>
        <end position="87"/>
    </location>
</feature>
<feature type="compositionally biased region" description="Low complexity" evidence="2">
    <location>
        <begin position="21"/>
        <end position="30"/>
    </location>
</feature>
<dbReference type="STRING" id="29920.A0A329RCK3"/>
<evidence type="ECO:0000313" key="8">
    <source>
        <dbReference type="EMBL" id="RAW28154.1"/>
    </source>
</evidence>
<dbReference type="VEuPathDB" id="FungiDB:PC110_g21197"/>
<keyword evidence="9" id="KW-1185">Reference proteome</keyword>
<organism evidence="5 9">
    <name type="scientific">Phytophthora cactorum</name>
    <dbReference type="NCBI Taxonomy" id="29920"/>
    <lineage>
        <taxon>Eukaryota</taxon>
        <taxon>Sar</taxon>
        <taxon>Stramenopiles</taxon>
        <taxon>Oomycota</taxon>
        <taxon>Peronosporomycetes</taxon>
        <taxon>Peronosporales</taxon>
        <taxon>Peronosporaceae</taxon>
        <taxon>Phytophthora</taxon>
    </lineage>
</organism>
<evidence type="ECO:0000313" key="5">
    <source>
        <dbReference type="EMBL" id="RAW22363.1"/>
    </source>
</evidence>
<keyword evidence="1" id="KW-0175">Coiled coil</keyword>
<reference evidence="4" key="2">
    <citation type="submission" date="2018-05" db="EMBL/GenBank/DDBJ databases">
        <title>Effector identification in a new, highly contiguous assembly of the strawberry crown rot pathogen Phytophthora cactorum.</title>
        <authorList>
            <person name="Armitage A.D."/>
            <person name="Nellist C.F."/>
            <person name="Bates H."/>
            <person name="Vickerstaff R.J."/>
            <person name="Harrison R.J."/>
        </authorList>
    </citation>
    <scope>NUCLEOTIDE SEQUENCE</scope>
    <source>
        <strain evidence="4">P421</strain>
    </source>
</reference>
<dbReference type="VEuPathDB" id="FungiDB:PC110_g20959"/>
<name>A0A329RCK3_9STRA</name>
<evidence type="ECO:0000313" key="4">
    <source>
        <dbReference type="EMBL" id="KAG3206263.1"/>
    </source>
</evidence>
<comment type="caution">
    <text evidence="5">The sequence shown here is derived from an EMBL/GenBank/DDBJ whole genome shotgun (WGS) entry which is preliminary data.</text>
</comment>
<dbReference type="EMBL" id="MJFZ01001263">
    <property type="protein sequence ID" value="RAW22599.1"/>
    <property type="molecule type" value="Genomic_DNA"/>
</dbReference>
<evidence type="ECO:0000313" key="9">
    <source>
        <dbReference type="Proteomes" id="UP000251314"/>
    </source>
</evidence>
<accession>A0A329RCK3</accession>
<reference evidence="5 9" key="1">
    <citation type="submission" date="2018-01" db="EMBL/GenBank/DDBJ databases">
        <title>Draft genome of the strawberry crown rot pathogen Phytophthora cactorum.</title>
        <authorList>
            <person name="Armitage A.D."/>
            <person name="Lysoe E."/>
            <person name="Nellist C.F."/>
            <person name="Harrison R.J."/>
            <person name="Brurberg M.B."/>
        </authorList>
    </citation>
    <scope>NUCLEOTIDE SEQUENCE [LARGE SCALE GENOMIC DNA]</scope>
    <source>
        <strain evidence="5 9">10300</strain>
    </source>
</reference>
<proteinExistence type="predicted"/>
<dbReference type="EMBL" id="MJFZ01001339">
    <property type="protein sequence ID" value="RAW22363.1"/>
    <property type="molecule type" value="Genomic_DNA"/>
</dbReference>
<feature type="coiled-coil region" evidence="1">
    <location>
        <begin position="115"/>
        <end position="142"/>
    </location>
</feature>
<dbReference type="Gene3D" id="1.20.1050.80">
    <property type="entry name" value="VPS9 domain"/>
    <property type="match status" value="1"/>
</dbReference>
<dbReference type="PROSITE" id="PS51205">
    <property type="entry name" value="VPS9"/>
    <property type="match status" value="1"/>
</dbReference>
<evidence type="ECO:0000256" key="2">
    <source>
        <dbReference type="SAM" id="MobiDB-lite"/>
    </source>
</evidence>
<dbReference type="Pfam" id="PF02204">
    <property type="entry name" value="VPS9"/>
    <property type="match status" value="1"/>
</dbReference>
<dbReference type="Proteomes" id="UP000760860">
    <property type="component" value="Unassembled WGS sequence"/>
</dbReference>
<dbReference type="EMBL" id="MJFZ01000510">
    <property type="protein sequence ID" value="RAW28154.1"/>
    <property type="molecule type" value="Genomic_DNA"/>
</dbReference>
<evidence type="ECO:0000256" key="1">
    <source>
        <dbReference type="SAM" id="Coils"/>
    </source>
</evidence>
<dbReference type="InterPro" id="IPR003123">
    <property type="entry name" value="VPS9"/>
</dbReference>
<dbReference type="EMBL" id="MJFZ01001054">
    <property type="protein sequence ID" value="RAW23468.1"/>
    <property type="molecule type" value="Genomic_DNA"/>
</dbReference>
<evidence type="ECO:0000259" key="3">
    <source>
        <dbReference type="PROSITE" id="PS51205"/>
    </source>
</evidence>
<dbReference type="Proteomes" id="UP000251314">
    <property type="component" value="Unassembled WGS sequence"/>
</dbReference>
<dbReference type="AlphaFoldDB" id="A0A329RCK3"/>
<sequence length="530" mass="59838">MNLDLEEELMDLVSNELAYMPSSTASSSPPRRFLIPPTSSAPTGTLVQQVTEQLLSQATQQVALQQQHNQISPKPVASSSDEEQLSPEQLKFLTEEDARLDRRNAVVRELTAMRQAAVARRLDELVLQLEQLQQRITDKIGASDDTGDDNERRRRLETQQMTAKLNFVVEQSALERQRVDEDVKWTRLLEELPMEERGYLGRAADEKFVEQMKYLRGERESERQDSIQRHLHGILVLTAPHRNGQTVAKTSMHHSLRHLLQAFANIFRGCYSDFLQYGGQGFGVRRDVSVDRVTCTLPLVAGDVTQFGAIFTQVVLFKYPFLQTSEAQRNAVQRSVVAALFDALQPVLHGLYVASFQREDSIVDDVAELSRTKPLAYFEVKPIFRLDGSWSGAQQQQELFVADQNERRLLTLRHYTAAIYHMNNLSSERSPYAKLGRLAQVCEEIDRAIKEYYDSQPAELRPSPEHLNVSTDNLCALLSFILISAPSSCLHVFTQLALLGSFAPQSVANGREGFALATCTAAVHHLMQLR</sequence>
<dbReference type="OrthoDB" id="10264848at2759"/>
<dbReference type="VEuPathDB" id="FungiDB:PC110_g15473"/>
<dbReference type="SUPFAM" id="SSF109993">
    <property type="entry name" value="VPS9 domain"/>
    <property type="match status" value="1"/>
</dbReference>
<dbReference type="EMBL" id="RCMV01001848">
    <property type="protein sequence ID" value="KAG3206263.1"/>
    <property type="molecule type" value="Genomic_DNA"/>
</dbReference>
<dbReference type="VEuPathDB" id="FungiDB:PC110_g20093"/>
<feature type="region of interest" description="Disordered" evidence="2">
    <location>
        <begin position="21"/>
        <end position="40"/>
    </location>
</feature>
<protein>
    <recommendedName>
        <fullName evidence="3">VPS9 domain-containing protein</fullName>
    </recommendedName>
</protein>
<feature type="domain" description="VPS9" evidence="3">
    <location>
        <begin position="357"/>
        <end position="530"/>
    </location>
</feature>
<gene>
    <name evidence="8" type="ORF">PC110_g15473</name>
    <name evidence="7" type="ORF">PC110_g20093</name>
    <name evidence="6" type="ORF">PC110_g20959</name>
    <name evidence="5" type="ORF">PC110_g21197</name>
    <name evidence="4" type="ORF">PC129_g21814</name>
</gene>
<evidence type="ECO:0000313" key="6">
    <source>
        <dbReference type="EMBL" id="RAW22599.1"/>
    </source>
</evidence>
<evidence type="ECO:0000313" key="7">
    <source>
        <dbReference type="EMBL" id="RAW23468.1"/>
    </source>
</evidence>